<sequence>MRLWPKMIIANINQEVSLAQLIAIIEQALTQPQTQLQQNISSEILNATYQQAVDAYQQLQLSPALTAFTYLVMYQPCERKYLIGLASTLHALEQYQYALVFYGYASLLDARDAGVTFRIAQCYLAIEQTSEAIDALQTSIEQSFIAPVQPDIRRLAQALLDEIL</sequence>
<dbReference type="Gene3D" id="1.25.40.10">
    <property type="entry name" value="Tetratricopeptide repeat domain"/>
    <property type="match status" value="1"/>
</dbReference>
<dbReference type="SUPFAM" id="SSF48452">
    <property type="entry name" value="TPR-like"/>
    <property type="match status" value="1"/>
</dbReference>
<name>D2TY36_9GAMM</name>
<evidence type="ECO:0000313" key="1">
    <source>
        <dbReference type="EMBL" id="CBA72316.1"/>
    </source>
</evidence>
<accession>D2TY36</accession>
<organism evidence="1">
    <name type="scientific">Arsenophonus nasoniae</name>
    <name type="common">son-killer infecting Nasonia vitripennis</name>
    <dbReference type="NCBI Taxonomy" id="638"/>
    <lineage>
        <taxon>Bacteria</taxon>
        <taxon>Pseudomonadati</taxon>
        <taxon>Pseudomonadota</taxon>
        <taxon>Gammaproteobacteria</taxon>
        <taxon>Enterobacterales</taxon>
        <taxon>Morganellaceae</taxon>
        <taxon>Arsenophonus</taxon>
    </lineage>
</organism>
<dbReference type="AlphaFoldDB" id="D2TY36"/>
<dbReference type="InterPro" id="IPR011990">
    <property type="entry name" value="TPR-like_helical_dom_sf"/>
</dbReference>
<proteinExistence type="predicted"/>
<dbReference type="EMBL" id="FN545180">
    <property type="protein sequence ID" value="CBA72316.1"/>
    <property type="molecule type" value="Genomic_DNA"/>
</dbReference>
<reference evidence="1" key="1">
    <citation type="journal article" date="2010" name="Insect Mol. Biol.">
        <title>The draft genome sequence of Arsenophonus nasoniae, son-killer bacterium of Nasonia vitripennis, reveals genes associated with virulence and symbiosis.</title>
        <authorList>
            <person name="Wilkes T."/>
            <person name="Darby A.C."/>
            <person name="Choi J."/>
            <person name="Colborne J.K."/>
            <person name="Werren J.H."/>
            <person name="Hurst G.D.D."/>
        </authorList>
    </citation>
    <scope>NUCLEOTIDE SEQUENCE</scope>
</reference>
<gene>
    <name evidence="1" type="primary">sycD</name>
    <name evidence="1" type="ORF">ARN_10380</name>
</gene>
<protein>
    <submittedName>
        <fullName evidence="1">Type III secretion low calcium response chaperone LcrH, SycD</fullName>
    </submittedName>
</protein>